<keyword evidence="1" id="KW-0812">Transmembrane</keyword>
<evidence type="ECO:0000256" key="1">
    <source>
        <dbReference type="SAM" id="Phobius"/>
    </source>
</evidence>
<keyword evidence="1" id="KW-0472">Membrane</keyword>
<organism evidence="2 3">
    <name type="scientific">Nannocystis pusilla</name>
    <dbReference type="NCBI Taxonomy" id="889268"/>
    <lineage>
        <taxon>Bacteria</taxon>
        <taxon>Pseudomonadati</taxon>
        <taxon>Myxococcota</taxon>
        <taxon>Polyangia</taxon>
        <taxon>Nannocystales</taxon>
        <taxon>Nannocystaceae</taxon>
        <taxon>Nannocystis</taxon>
    </lineage>
</organism>
<name>A0ABS7TKT5_9BACT</name>
<gene>
    <name evidence="2" type="ORF">K7C98_06105</name>
</gene>
<dbReference type="EMBL" id="JAIRAU010000001">
    <property type="protein sequence ID" value="MBZ5708821.1"/>
    <property type="molecule type" value="Genomic_DNA"/>
</dbReference>
<dbReference type="RefSeq" id="WP_224190585.1">
    <property type="nucleotide sequence ID" value="NZ_JAIRAU010000001.1"/>
</dbReference>
<accession>A0ABS7TKT5</accession>
<dbReference type="Proteomes" id="UP001139031">
    <property type="component" value="Unassembled WGS sequence"/>
</dbReference>
<evidence type="ECO:0000313" key="3">
    <source>
        <dbReference type="Proteomes" id="UP001139031"/>
    </source>
</evidence>
<protein>
    <submittedName>
        <fullName evidence="2">Uncharacterized protein</fullName>
    </submittedName>
</protein>
<sequence length="67" mass="7104">MAALLFLGAGVAFKASVLLGGSSHVFMVGAVCLFLSLDLLLVLRLRARSRRRADAGVAAAPRHEARR</sequence>
<feature type="transmembrane region" description="Helical" evidence="1">
    <location>
        <begin position="24"/>
        <end position="43"/>
    </location>
</feature>
<reference evidence="2" key="1">
    <citation type="submission" date="2021-08" db="EMBL/GenBank/DDBJ databases">
        <authorList>
            <person name="Stevens D.C."/>
        </authorList>
    </citation>
    <scope>NUCLEOTIDE SEQUENCE</scope>
    <source>
        <strain evidence="2">DSM 53165</strain>
    </source>
</reference>
<evidence type="ECO:0000313" key="2">
    <source>
        <dbReference type="EMBL" id="MBZ5708821.1"/>
    </source>
</evidence>
<keyword evidence="1" id="KW-1133">Transmembrane helix</keyword>
<proteinExistence type="predicted"/>
<comment type="caution">
    <text evidence="2">The sequence shown here is derived from an EMBL/GenBank/DDBJ whole genome shotgun (WGS) entry which is preliminary data.</text>
</comment>
<keyword evidence="3" id="KW-1185">Reference proteome</keyword>